<feature type="transmembrane region" description="Helical" evidence="6">
    <location>
        <begin position="12"/>
        <end position="35"/>
    </location>
</feature>
<accession>A0A437QPA5</accession>
<dbReference type="AlphaFoldDB" id="A0A437QPA5"/>
<feature type="transmembrane region" description="Helical" evidence="6">
    <location>
        <begin position="47"/>
        <end position="66"/>
    </location>
</feature>
<feature type="transmembrane region" description="Helical" evidence="6">
    <location>
        <begin position="189"/>
        <end position="210"/>
    </location>
</feature>
<evidence type="ECO:0000256" key="4">
    <source>
        <dbReference type="ARBA" id="ARBA00022989"/>
    </source>
</evidence>
<feature type="transmembrane region" description="Helical" evidence="6">
    <location>
        <begin position="246"/>
        <end position="265"/>
    </location>
</feature>
<evidence type="ECO:0000313" key="8">
    <source>
        <dbReference type="EMBL" id="RVU36372.1"/>
    </source>
</evidence>
<feature type="transmembrane region" description="Helical" evidence="6">
    <location>
        <begin position="135"/>
        <end position="153"/>
    </location>
</feature>
<reference evidence="9" key="1">
    <citation type="submission" date="2019-01" db="EMBL/GenBank/DDBJ databases">
        <title>Gri0909 isolated from a small marine red alga.</title>
        <authorList>
            <person name="Kim J."/>
            <person name="Jeong S.E."/>
            <person name="Jeon C.O."/>
        </authorList>
    </citation>
    <scope>NUCLEOTIDE SEQUENCE [LARGE SCALE GENOMIC DNA]</scope>
    <source>
        <strain evidence="9">Gri0909</strain>
    </source>
</reference>
<keyword evidence="4 6" id="KW-1133">Transmembrane helix</keyword>
<feature type="domain" description="EamA" evidence="7">
    <location>
        <begin position="17"/>
        <end position="149"/>
    </location>
</feature>
<protein>
    <submittedName>
        <fullName evidence="8">DMT family transporter</fullName>
    </submittedName>
</protein>
<dbReference type="GO" id="GO:0016020">
    <property type="term" value="C:membrane"/>
    <property type="evidence" value="ECO:0007669"/>
    <property type="project" value="UniProtKB-SubCell"/>
</dbReference>
<gene>
    <name evidence="8" type="ORF">EOI86_14280</name>
</gene>
<comment type="subcellular location">
    <subcellularLocation>
        <location evidence="1">Membrane</location>
        <topology evidence="1">Multi-pass membrane protein</topology>
    </subcellularLocation>
</comment>
<organism evidence="8 9">
    <name type="scientific">Hwanghaeella grinnelliae</name>
    <dbReference type="NCBI Taxonomy" id="2500179"/>
    <lineage>
        <taxon>Bacteria</taxon>
        <taxon>Pseudomonadati</taxon>
        <taxon>Pseudomonadota</taxon>
        <taxon>Alphaproteobacteria</taxon>
        <taxon>Rhodospirillales</taxon>
        <taxon>Rhodospirillaceae</taxon>
        <taxon>Hwanghaeella</taxon>
    </lineage>
</organism>
<dbReference type="Proteomes" id="UP000287447">
    <property type="component" value="Unassembled WGS sequence"/>
</dbReference>
<feature type="transmembrane region" description="Helical" evidence="6">
    <location>
        <begin position="216"/>
        <end position="234"/>
    </location>
</feature>
<evidence type="ECO:0000256" key="3">
    <source>
        <dbReference type="ARBA" id="ARBA00022692"/>
    </source>
</evidence>
<feature type="transmembrane region" description="Helical" evidence="6">
    <location>
        <begin position="159"/>
        <end position="177"/>
    </location>
</feature>
<evidence type="ECO:0000256" key="2">
    <source>
        <dbReference type="ARBA" id="ARBA00009853"/>
    </source>
</evidence>
<dbReference type="RefSeq" id="WP_127765848.1">
    <property type="nucleotide sequence ID" value="NZ_SADE01000002.1"/>
</dbReference>
<evidence type="ECO:0000256" key="5">
    <source>
        <dbReference type="ARBA" id="ARBA00023136"/>
    </source>
</evidence>
<dbReference type="EMBL" id="SADE01000002">
    <property type="protein sequence ID" value="RVU36372.1"/>
    <property type="molecule type" value="Genomic_DNA"/>
</dbReference>
<dbReference type="InterPro" id="IPR037185">
    <property type="entry name" value="EmrE-like"/>
</dbReference>
<sequence>MSDKSAANTTVLNGPVWGAAWMIISAALFAVMNGFVREAADQGMHPFQIAFLRSVFALLFMLPFTMKGGFAQLKTHRWKLYLFRGGAATTAMLFWMTAVVSIPLAEATAISFTAPLFATIGSALVLKEVVRARRWTAVVFGFTGVMIILRPGTEALEPGALAAVGAACGMATAALCIKALTGTEPAGRVVFYTSLILTIATLPFALAVWVPMTPEFWILGVLLGFFGVTAQMFLTSSFKAADASVVLPFDYTRLPFIALVGWIAFGETVEMITWGGATLIVGSALYVVYRERQLSRPPTKTEPPH</sequence>
<dbReference type="OrthoDB" id="9812899at2"/>
<name>A0A437QPA5_9PROT</name>
<evidence type="ECO:0000256" key="1">
    <source>
        <dbReference type="ARBA" id="ARBA00004141"/>
    </source>
</evidence>
<evidence type="ECO:0000313" key="9">
    <source>
        <dbReference type="Proteomes" id="UP000287447"/>
    </source>
</evidence>
<keyword evidence="9" id="KW-1185">Reference proteome</keyword>
<comment type="similarity">
    <text evidence="2">Belongs to the drug/metabolite transporter (DMT) superfamily. 10 TMS drug/metabolite exporter (DME) (TC 2.A.7.3) family.</text>
</comment>
<dbReference type="PANTHER" id="PTHR22911">
    <property type="entry name" value="ACYL-MALONYL CONDENSING ENZYME-RELATED"/>
    <property type="match status" value="1"/>
</dbReference>
<feature type="transmembrane region" description="Helical" evidence="6">
    <location>
        <begin position="108"/>
        <end position="126"/>
    </location>
</feature>
<comment type="caution">
    <text evidence="8">The sequence shown here is derived from an EMBL/GenBank/DDBJ whole genome shotgun (WGS) entry which is preliminary data.</text>
</comment>
<dbReference type="Pfam" id="PF00892">
    <property type="entry name" value="EamA"/>
    <property type="match status" value="2"/>
</dbReference>
<feature type="domain" description="EamA" evidence="7">
    <location>
        <begin position="158"/>
        <end position="288"/>
    </location>
</feature>
<feature type="transmembrane region" description="Helical" evidence="6">
    <location>
        <begin position="78"/>
        <end position="102"/>
    </location>
</feature>
<feature type="transmembrane region" description="Helical" evidence="6">
    <location>
        <begin position="271"/>
        <end position="289"/>
    </location>
</feature>
<dbReference type="SUPFAM" id="SSF103481">
    <property type="entry name" value="Multidrug resistance efflux transporter EmrE"/>
    <property type="match status" value="2"/>
</dbReference>
<dbReference type="InterPro" id="IPR000620">
    <property type="entry name" value="EamA_dom"/>
</dbReference>
<proteinExistence type="inferred from homology"/>
<dbReference type="PANTHER" id="PTHR22911:SF6">
    <property type="entry name" value="SOLUTE CARRIER FAMILY 35 MEMBER G1"/>
    <property type="match status" value="1"/>
</dbReference>
<evidence type="ECO:0000259" key="7">
    <source>
        <dbReference type="Pfam" id="PF00892"/>
    </source>
</evidence>
<keyword evidence="3 6" id="KW-0812">Transmembrane</keyword>
<evidence type="ECO:0000256" key="6">
    <source>
        <dbReference type="SAM" id="Phobius"/>
    </source>
</evidence>
<keyword evidence="5 6" id="KW-0472">Membrane</keyword>